<keyword evidence="2" id="KW-0285">Flavoprotein</keyword>
<evidence type="ECO:0000313" key="8">
    <source>
        <dbReference type="Proteomes" id="UP000217771"/>
    </source>
</evidence>
<keyword evidence="4" id="KW-0560">Oxidoreductase</keyword>
<dbReference type="Pfam" id="PF00732">
    <property type="entry name" value="GMC_oxred_N"/>
    <property type="match status" value="1"/>
</dbReference>
<dbReference type="Pfam" id="PF05199">
    <property type="entry name" value="GMC_oxred_C"/>
    <property type="match status" value="1"/>
</dbReference>
<reference evidence="7 8" key="1">
    <citation type="submission" date="2017-08" db="EMBL/GenBank/DDBJ databases">
        <title>Halomonas alkalisoli sp. nov., isolated from saline alkaline soil.</title>
        <authorList>
            <person name="Wang D."/>
            <person name="Zhang G."/>
        </authorList>
    </citation>
    <scope>NUCLEOTIDE SEQUENCE [LARGE SCALE GENOMIC DNA]</scope>
    <source>
        <strain evidence="7 8">WRN001</strain>
    </source>
</reference>
<dbReference type="InterPro" id="IPR000172">
    <property type="entry name" value="GMC_OxRdtase_N"/>
</dbReference>
<dbReference type="OrthoDB" id="9787779at2"/>
<dbReference type="InterPro" id="IPR007867">
    <property type="entry name" value="GMC_OxRtase_C"/>
</dbReference>
<accession>A0A2A2EXB6</accession>
<feature type="domain" description="Glucose-methanol-choline oxidoreductase N-terminal" evidence="5">
    <location>
        <begin position="93"/>
        <end position="309"/>
    </location>
</feature>
<dbReference type="InterPro" id="IPR036188">
    <property type="entry name" value="FAD/NAD-bd_sf"/>
</dbReference>
<dbReference type="AlphaFoldDB" id="A0A2A2EXB6"/>
<evidence type="ECO:0000256" key="2">
    <source>
        <dbReference type="ARBA" id="ARBA00022630"/>
    </source>
</evidence>
<keyword evidence="3" id="KW-0274">FAD</keyword>
<evidence type="ECO:0000256" key="3">
    <source>
        <dbReference type="ARBA" id="ARBA00022827"/>
    </source>
</evidence>
<dbReference type="Gene3D" id="3.50.50.60">
    <property type="entry name" value="FAD/NAD(P)-binding domain"/>
    <property type="match status" value="2"/>
</dbReference>
<name>A0A2A2EXB6_9GAMM</name>
<evidence type="ECO:0000259" key="6">
    <source>
        <dbReference type="Pfam" id="PF05199"/>
    </source>
</evidence>
<dbReference type="GO" id="GO:0016614">
    <property type="term" value="F:oxidoreductase activity, acting on CH-OH group of donors"/>
    <property type="evidence" value="ECO:0007669"/>
    <property type="project" value="InterPro"/>
</dbReference>
<evidence type="ECO:0000256" key="1">
    <source>
        <dbReference type="ARBA" id="ARBA00010790"/>
    </source>
</evidence>
<evidence type="ECO:0000256" key="4">
    <source>
        <dbReference type="ARBA" id="ARBA00023002"/>
    </source>
</evidence>
<dbReference type="SUPFAM" id="SSF51905">
    <property type="entry name" value="FAD/NAD(P)-binding domain"/>
    <property type="match status" value="1"/>
</dbReference>
<evidence type="ECO:0000313" key="7">
    <source>
        <dbReference type="EMBL" id="PAU77190.1"/>
    </source>
</evidence>
<evidence type="ECO:0000259" key="5">
    <source>
        <dbReference type="Pfam" id="PF00732"/>
    </source>
</evidence>
<dbReference type="EMBL" id="NSKB01000003">
    <property type="protein sequence ID" value="PAU77190.1"/>
    <property type="molecule type" value="Genomic_DNA"/>
</dbReference>
<comment type="similarity">
    <text evidence="1">Belongs to the GMC oxidoreductase family.</text>
</comment>
<feature type="domain" description="Glucose-methanol-choline oxidoreductase C-terminal" evidence="6">
    <location>
        <begin position="395"/>
        <end position="511"/>
    </location>
</feature>
<dbReference type="PANTHER" id="PTHR46056:SF12">
    <property type="entry name" value="LONG-CHAIN-ALCOHOL OXIDASE"/>
    <property type="match status" value="1"/>
</dbReference>
<gene>
    <name evidence="7" type="ORF">CK498_08020</name>
</gene>
<dbReference type="RefSeq" id="WP_095620363.1">
    <property type="nucleotide sequence ID" value="NZ_NSKB01000003.1"/>
</dbReference>
<dbReference type="PANTHER" id="PTHR46056">
    <property type="entry name" value="LONG-CHAIN-ALCOHOL OXIDASE"/>
    <property type="match status" value="1"/>
</dbReference>
<keyword evidence="8" id="KW-1185">Reference proteome</keyword>
<dbReference type="Proteomes" id="UP000217771">
    <property type="component" value="Unassembled WGS sequence"/>
</dbReference>
<dbReference type="SUPFAM" id="SSF54373">
    <property type="entry name" value="FAD-linked reductases, C-terminal domain"/>
    <property type="match status" value="1"/>
</dbReference>
<protein>
    <submittedName>
        <fullName evidence="7">2-keto-gluconate dehydrogenase</fullName>
    </submittedName>
</protein>
<organism evidence="7 8">
    <name type="scientific">Halomonas salipaludis</name>
    <dbReference type="NCBI Taxonomy" id="2032625"/>
    <lineage>
        <taxon>Bacteria</taxon>
        <taxon>Pseudomonadati</taxon>
        <taxon>Pseudomonadota</taxon>
        <taxon>Gammaproteobacteria</taxon>
        <taxon>Oceanospirillales</taxon>
        <taxon>Halomonadaceae</taxon>
        <taxon>Halomonas</taxon>
    </lineage>
</organism>
<proteinExistence type="inferred from homology"/>
<sequence>MAMTDKQHTYSHDDDSVVVIIGSGAGGGTLANELAQQGIDVVVLEAGKLHTRSDFLADEWASFAQLAWLDKRTTSGSFRLAQDFPNLPAWIVKSVGGTTVHWAGASLRFQPHEFQALTAYGAVADANLLDWPLSYADLAPYYDNAERRMGVTRTHDNKGLPGNNNFKVMHAGAEKLGYSCNTGHMAINSENRNGRAACQQRGFCFQGCKVGAKWSTLYTELPEAIATGHMELRAESHVARIEHDDTGRVTAVVYFDAEGNEQRQKARLVAVAGNSIETPRLLLNSASSRFPDGLANGSGQVGRNYMRHMTGSVYATFDEPVHMYRGTTMAGIISDESRHDPSRGFVGGYEMETLALGLPFMAAFLDPGAWGSRFTGALDQYDHMAGMWLVGEDMPRDTNRITLSDAAKDQYGLPVANVHYDDHPNDVAMREHGYRQGSELYRAVGARDIYEVPPYPSTHNLGTCRMSERAEDGVCNAYGQSHEIANLFISDGSQFTTSAAENPTLTIVSLAIRQAEHIGQLMREGAV</sequence>
<dbReference type="GO" id="GO:0050660">
    <property type="term" value="F:flavin adenine dinucleotide binding"/>
    <property type="evidence" value="ECO:0007669"/>
    <property type="project" value="InterPro"/>
</dbReference>
<comment type="caution">
    <text evidence="7">The sequence shown here is derived from an EMBL/GenBank/DDBJ whole genome shotgun (WGS) entry which is preliminary data.</text>
</comment>